<reference evidence="2" key="2">
    <citation type="journal article" date="2015" name="Fish Shellfish Immunol.">
        <title>Early steps in the European eel (Anguilla anguilla)-Vibrio vulnificus interaction in the gills: Role of the RtxA13 toxin.</title>
        <authorList>
            <person name="Callol A."/>
            <person name="Pajuelo D."/>
            <person name="Ebbesson L."/>
            <person name="Teles M."/>
            <person name="MacKenzie S."/>
            <person name="Amaro C."/>
        </authorList>
    </citation>
    <scope>NUCLEOTIDE SEQUENCE</scope>
</reference>
<evidence type="ECO:0000256" key="1">
    <source>
        <dbReference type="SAM" id="MobiDB-lite"/>
    </source>
</evidence>
<accession>A0A0E9RR78</accession>
<dbReference type="EMBL" id="GBXM01077764">
    <property type="protein sequence ID" value="JAH30813.1"/>
    <property type="molecule type" value="Transcribed_RNA"/>
</dbReference>
<reference evidence="2" key="1">
    <citation type="submission" date="2014-11" db="EMBL/GenBank/DDBJ databases">
        <authorList>
            <person name="Amaro Gonzalez C."/>
        </authorList>
    </citation>
    <scope>NUCLEOTIDE SEQUENCE</scope>
</reference>
<proteinExistence type="predicted"/>
<feature type="region of interest" description="Disordered" evidence="1">
    <location>
        <begin position="1"/>
        <end position="39"/>
    </location>
</feature>
<feature type="compositionally biased region" description="Low complexity" evidence="1">
    <location>
        <begin position="16"/>
        <end position="29"/>
    </location>
</feature>
<dbReference type="AlphaFoldDB" id="A0A0E9RR78"/>
<sequence>MMYMLGEGNLGLNTGRPSQSVSSQRSVNPVWASRKPQQT</sequence>
<evidence type="ECO:0000313" key="2">
    <source>
        <dbReference type="EMBL" id="JAH30813.1"/>
    </source>
</evidence>
<organism evidence="2">
    <name type="scientific">Anguilla anguilla</name>
    <name type="common">European freshwater eel</name>
    <name type="synonym">Muraena anguilla</name>
    <dbReference type="NCBI Taxonomy" id="7936"/>
    <lineage>
        <taxon>Eukaryota</taxon>
        <taxon>Metazoa</taxon>
        <taxon>Chordata</taxon>
        <taxon>Craniata</taxon>
        <taxon>Vertebrata</taxon>
        <taxon>Euteleostomi</taxon>
        <taxon>Actinopterygii</taxon>
        <taxon>Neopterygii</taxon>
        <taxon>Teleostei</taxon>
        <taxon>Anguilliformes</taxon>
        <taxon>Anguillidae</taxon>
        <taxon>Anguilla</taxon>
    </lineage>
</organism>
<name>A0A0E9RR78_ANGAN</name>
<protein>
    <submittedName>
        <fullName evidence="2">Uncharacterized protein</fullName>
    </submittedName>
</protein>